<organism evidence="3 4">
    <name type="scientific">Linnemannia gamsii</name>
    <dbReference type="NCBI Taxonomy" id="64522"/>
    <lineage>
        <taxon>Eukaryota</taxon>
        <taxon>Fungi</taxon>
        <taxon>Fungi incertae sedis</taxon>
        <taxon>Mucoromycota</taxon>
        <taxon>Mortierellomycotina</taxon>
        <taxon>Mortierellomycetes</taxon>
        <taxon>Mortierellales</taxon>
        <taxon>Mortierellaceae</taxon>
        <taxon>Linnemannia</taxon>
    </lineage>
</organism>
<dbReference type="InterPro" id="IPR021109">
    <property type="entry name" value="Peptidase_aspartic_dom_sf"/>
</dbReference>
<comment type="caution">
    <text evidence="3">The sequence shown here is derived from an EMBL/GenBank/DDBJ whole genome shotgun (WGS) entry which is preliminary data.</text>
</comment>
<feature type="compositionally biased region" description="Polar residues" evidence="2">
    <location>
        <begin position="62"/>
        <end position="71"/>
    </location>
</feature>
<protein>
    <submittedName>
        <fullName evidence="3">Uncharacterized protein</fullName>
    </submittedName>
</protein>
<dbReference type="OrthoDB" id="2449266at2759"/>
<feature type="compositionally biased region" description="Polar residues" evidence="2">
    <location>
        <begin position="20"/>
        <end position="35"/>
    </location>
</feature>
<keyword evidence="1" id="KW-0645">Protease</keyword>
<sequence>MTVHKDLLKKGRKSGKSIARSPTANSASGAETSPAPSIPAHSAEVSHLAPSTNGEGDDSLPVTATTTAQQDTPEEMDVDDESIPVRDNVNETFGLFNLKPIDLPSTENLLIEIRGQIETTRSKITLIDQYIAAKVLQNARLKDGGVNDPNVVLYLVQLKEQHAELAKVAEDLAASFKNLAASSSPLPPPANNASLDTDFDDESNKKLPVKIQSHWPTYKGTGGMHAYNFIDIFTTHLCLELGDDIFFEHGPTYLCLLTTNVALQDRLITAFNKLGEETVSLDLMEQTFIDVCMTQHERERSVEELMKIGRILGESFEKFAQRVRRLSKSHRIERNSTVILTCLRKSVNHNQMDMVNSHYLHAVKNARTHTPETIDDFCTALEKLNGPTDARVDFNYSQYLEEEERHKNKSRDQRDNRDNRDCRNKHTKQYCKKCRKNTNHHTDDHIECDYCKKTGHDEKDCHTKKRKQCGDNRFGNRNNRDCNSCDNNRHQPYGNSYRPNGNNSRDNRNSRNNRNNQRDDDRNYGKQNTYRSNGYVHNDDYYIELNEMYSLSSSEQTRADEPPTDLEFMQLAHLVDSVRITEESKTNKYTEKLTINDEVLNAFETVIYNELSLHNGVRIILPLYFDDIWYEALLDTGATRSFIDISVVEQANLPI</sequence>
<keyword evidence="1" id="KW-0378">Hydrolase</keyword>
<evidence type="ECO:0000256" key="2">
    <source>
        <dbReference type="SAM" id="MobiDB-lite"/>
    </source>
</evidence>
<keyword evidence="4" id="KW-1185">Reference proteome</keyword>
<feature type="region of interest" description="Disordered" evidence="2">
    <location>
        <begin position="1"/>
        <end position="80"/>
    </location>
</feature>
<dbReference type="GO" id="GO:0006508">
    <property type="term" value="P:proteolysis"/>
    <property type="evidence" value="ECO:0007669"/>
    <property type="project" value="InterPro"/>
</dbReference>
<evidence type="ECO:0000313" key="4">
    <source>
        <dbReference type="Proteomes" id="UP000823405"/>
    </source>
</evidence>
<accession>A0A9P6QQX0</accession>
<name>A0A9P6QQX0_9FUNG</name>
<dbReference type="PROSITE" id="PS00141">
    <property type="entry name" value="ASP_PROTEASE"/>
    <property type="match status" value="1"/>
</dbReference>
<keyword evidence="1" id="KW-0064">Aspartyl protease</keyword>
<dbReference type="AlphaFoldDB" id="A0A9P6QQX0"/>
<feature type="compositionally biased region" description="Basic and acidic residues" evidence="2">
    <location>
        <begin position="403"/>
        <end position="423"/>
    </location>
</feature>
<reference evidence="3" key="1">
    <citation type="journal article" date="2020" name="Fungal Divers.">
        <title>Resolving the Mortierellaceae phylogeny through synthesis of multi-gene phylogenetics and phylogenomics.</title>
        <authorList>
            <person name="Vandepol N."/>
            <person name="Liber J."/>
            <person name="Desiro A."/>
            <person name="Na H."/>
            <person name="Kennedy M."/>
            <person name="Barry K."/>
            <person name="Grigoriev I.V."/>
            <person name="Miller A.N."/>
            <person name="O'Donnell K."/>
            <person name="Stajich J.E."/>
            <person name="Bonito G."/>
        </authorList>
    </citation>
    <scope>NUCLEOTIDE SEQUENCE</scope>
    <source>
        <strain evidence="3">NVP60</strain>
    </source>
</reference>
<proteinExistence type="predicted"/>
<dbReference type="Proteomes" id="UP000823405">
    <property type="component" value="Unassembled WGS sequence"/>
</dbReference>
<dbReference type="EMBL" id="JAAAIN010004036">
    <property type="protein sequence ID" value="KAG0282995.1"/>
    <property type="molecule type" value="Genomic_DNA"/>
</dbReference>
<evidence type="ECO:0000256" key="1">
    <source>
        <dbReference type="ARBA" id="ARBA00022750"/>
    </source>
</evidence>
<dbReference type="SUPFAM" id="SSF50630">
    <property type="entry name" value="Acid proteases"/>
    <property type="match status" value="1"/>
</dbReference>
<gene>
    <name evidence="3" type="ORF">BGZ97_008744</name>
</gene>
<dbReference type="GO" id="GO:0004190">
    <property type="term" value="F:aspartic-type endopeptidase activity"/>
    <property type="evidence" value="ECO:0007669"/>
    <property type="project" value="UniProtKB-KW"/>
</dbReference>
<evidence type="ECO:0000313" key="3">
    <source>
        <dbReference type="EMBL" id="KAG0282995.1"/>
    </source>
</evidence>
<feature type="region of interest" description="Disordered" evidence="2">
    <location>
        <begin position="480"/>
        <end position="534"/>
    </location>
</feature>
<feature type="region of interest" description="Disordered" evidence="2">
    <location>
        <begin position="401"/>
        <end position="423"/>
    </location>
</feature>
<dbReference type="InterPro" id="IPR001969">
    <property type="entry name" value="Aspartic_peptidase_AS"/>
</dbReference>